<comment type="caution">
    <text evidence="15">The sequence shown here is derived from an EMBL/GenBank/DDBJ whole genome shotgun (WGS) entry which is preliminary data.</text>
</comment>
<dbReference type="CDD" id="cd19438">
    <property type="entry name" value="lipocalin_Blc-like"/>
    <property type="match status" value="1"/>
</dbReference>
<dbReference type="PANTHER" id="PTHR10612">
    <property type="entry name" value="APOLIPOPROTEIN D"/>
    <property type="match status" value="1"/>
</dbReference>
<dbReference type="PANTHER" id="PTHR10612:SF34">
    <property type="entry name" value="APOLIPOPROTEIN D"/>
    <property type="match status" value="1"/>
</dbReference>
<dbReference type="InterPro" id="IPR000566">
    <property type="entry name" value="Lipocln_cytosolic_FA-bd_dom"/>
</dbReference>
<dbReference type="GO" id="GO:0006950">
    <property type="term" value="P:response to stress"/>
    <property type="evidence" value="ECO:0007669"/>
    <property type="project" value="UniProtKB-ARBA"/>
</dbReference>
<evidence type="ECO:0000256" key="5">
    <source>
        <dbReference type="ARBA" id="ARBA00023121"/>
    </source>
</evidence>
<evidence type="ECO:0000313" key="15">
    <source>
        <dbReference type="EMBL" id="OAI01062.1"/>
    </source>
</evidence>
<dbReference type="PROSITE" id="PS51257">
    <property type="entry name" value="PROKAR_LIPOPROTEIN"/>
    <property type="match status" value="1"/>
</dbReference>
<comment type="function">
    <text evidence="10 12">Involved in the storage or transport of lipids necessary for membrane maintenance under stressful conditions. Displays a binding preference for lysophospholipids.</text>
</comment>
<comment type="subunit">
    <text evidence="3 12">Homodimer.</text>
</comment>
<sequence length="172" mass="19507">MRYVSIVLLSLLCACTGIPEGVKVIDGFELERYLGTWYEIARLDHSFERGLTDISAEYSLRDDGGVKVLNSGYDAEQGQRKIAEGKAYFIDKPDIGRLKVSFFGPFYGAYNIIALDKTGYRYVMIAGPDRDYLWILARSPELDPNIRQELIQQAKALGFATEKLIFDQHPKQ</sequence>
<name>A0A177M5U8_METMH</name>
<dbReference type="Proteomes" id="UP000078090">
    <property type="component" value="Unassembled WGS sequence"/>
</dbReference>
<evidence type="ECO:0000256" key="13">
    <source>
        <dbReference type="PIRSR" id="PIRSR036893-52"/>
    </source>
</evidence>
<evidence type="ECO:0000256" key="9">
    <source>
        <dbReference type="ARBA" id="ARBA00023288"/>
    </source>
</evidence>
<evidence type="ECO:0000256" key="4">
    <source>
        <dbReference type="ARBA" id="ARBA00022729"/>
    </source>
</evidence>
<evidence type="ECO:0000256" key="7">
    <source>
        <dbReference type="ARBA" id="ARBA00023139"/>
    </source>
</evidence>
<feature type="domain" description="Lipocalin/cytosolic fatty-acid binding" evidence="14">
    <location>
        <begin position="29"/>
        <end position="167"/>
    </location>
</feature>
<keyword evidence="8 12" id="KW-0998">Cell outer membrane</keyword>
<dbReference type="Pfam" id="PF08212">
    <property type="entry name" value="Lipocalin_2"/>
    <property type="match status" value="1"/>
</dbReference>
<dbReference type="RefSeq" id="WP_064009603.1">
    <property type="nucleotide sequence ID" value="NZ_LUUG01000093.1"/>
</dbReference>
<evidence type="ECO:0000256" key="10">
    <source>
        <dbReference type="ARBA" id="ARBA00057024"/>
    </source>
</evidence>
<dbReference type="PIRSF" id="PIRSF036893">
    <property type="entry name" value="Lipocalin_ApoD"/>
    <property type="match status" value="1"/>
</dbReference>
<evidence type="ECO:0000259" key="14">
    <source>
        <dbReference type="Pfam" id="PF08212"/>
    </source>
</evidence>
<dbReference type="PRINTS" id="PR01171">
    <property type="entry name" value="BCTLIPOCALIN"/>
</dbReference>
<dbReference type="InterPro" id="IPR002446">
    <property type="entry name" value="Lipocalin_bac"/>
</dbReference>
<evidence type="ECO:0000256" key="11">
    <source>
        <dbReference type="ARBA" id="ARBA00071217"/>
    </source>
</evidence>
<evidence type="ECO:0000256" key="12">
    <source>
        <dbReference type="PIRNR" id="PIRNR036893"/>
    </source>
</evidence>
<dbReference type="Gene3D" id="2.40.128.20">
    <property type="match status" value="1"/>
</dbReference>
<dbReference type="FunFam" id="2.40.128.20:FF:000002">
    <property type="entry name" value="Outer membrane lipoprotein Blc"/>
    <property type="match status" value="1"/>
</dbReference>
<dbReference type="SUPFAM" id="SSF50814">
    <property type="entry name" value="Lipocalins"/>
    <property type="match status" value="1"/>
</dbReference>
<dbReference type="InterPro" id="IPR022271">
    <property type="entry name" value="Lipocalin_ApoD"/>
</dbReference>
<keyword evidence="7 13" id="KW-0564">Palmitate</keyword>
<dbReference type="InterPro" id="IPR022272">
    <property type="entry name" value="Lipocalin_CS"/>
</dbReference>
<protein>
    <recommendedName>
        <fullName evidence="11 12">Outer membrane lipoprotein Blc</fullName>
    </recommendedName>
</protein>
<keyword evidence="6 12" id="KW-0472">Membrane</keyword>
<evidence type="ECO:0000256" key="8">
    <source>
        <dbReference type="ARBA" id="ARBA00023237"/>
    </source>
</evidence>
<evidence type="ECO:0000256" key="3">
    <source>
        <dbReference type="ARBA" id="ARBA00011738"/>
    </source>
</evidence>
<feature type="lipid moiety-binding region" description="N-palmitoyl cysteine" evidence="13">
    <location>
        <position position="13"/>
    </location>
</feature>
<keyword evidence="4" id="KW-0732">Signal</keyword>
<comment type="similarity">
    <text evidence="2 12">Belongs to the calycin superfamily. Lipocalin family.</text>
</comment>
<gene>
    <name evidence="15" type="ORF">A1332_03215</name>
</gene>
<reference evidence="15 16" key="1">
    <citation type="submission" date="2016-03" db="EMBL/GenBank/DDBJ databases">
        <authorList>
            <person name="Ploux O."/>
        </authorList>
    </citation>
    <scope>NUCLEOTIDE SEQUENCE [LARGE SCALE GENOMIC DNA]</scope>
    <source>
        <strain evidence="15 16">R-45363</strain>
    </source>
</reference>
<comment type="subcellular location">
    <subcellularLocation>
        <location evidence="1">Cell outer membrane</location>
        <topology evidence="1">Lipid-anchor</topology>
    </subcellularLocation>
</comment>
<dbReference type="InterPro" id="IPR047202">
    <property type="entry name" value="Lipocalin_Blc-like_dom"/>
</dbReference>
<evidence type="ECO:0000256" key="1">
    <source>
        <dbReference type="ARBA" id="ARBA00004459"/>
    </source>
</evidence>
<dbReference type="PROSITE" id="PS00213">
    <property type="entry name" value="LIPOCALIN"/>
    <property type="match status" value="1"/>
</dbReference>
<dbReference type="EMBL" id="LUUG01000093">
    <property type="protein sequence ID" value="OAI01062.1"/>
    <property type="molecule type" value="Genomic_DNA"/>
</dbReference>
<dbReference type="InterPro" id="IPR012674">
    <property type="entry name" value="Calycin"/>
</dbReference>
<accession>A0A177M5U8</accession>
<dbReference type="GO" id="GO:0009279">
    <property type="term" value="C:cell outer membrane"/>
    <property type="evidence" value="ECO:0007669"/>
    <property type="project" value="UniProtKB-SubCell"/>
</dbReference>
<organism evidence="15 16">
    <name type="scientific">Methylomonas methanica</name>
    <dbReference type="NCBI Taxonomy" id="421"/>
    <lineage>
        <taxon>Bacteria</taxon>
        <taxon>Pseudomonadati</taxon>
        <taxon>Pseudomonadota</taxon>
        <taxon>Gammaproteobacteria</taxon>
        <taxon>Methylococcales</taxon>
        <taxon>Methylococcaceae</taxon>
        <taxon>Methylomonas</taxon>
    </lineage>
</organism>
<dbReference type="AlphaFoldDB" id="A0A177M5U8"/>
<keyword evidence="5 12" id="KW-0446">Lipid-binding</keyword>
<dbReference type="GO" id="GO:0008289">
    <property type="term" value="F:lipid binding"/>
    <property type="evidence" value="ECO:0007669"/>
    <property type="project" value="UniProtKB-UniRule"/>
</dbReference>
<keyword evidence="9 12" id="KW-0449">Lipoprotein</keyword>
<evidence type="ECO:0000256" key="6">
    <source>
        <dbReference type="ARBA" id="ARBA00023136"/>
    </source>
</evidence>
<evidence type="ECO:0000256" key="2">
    <source>
        <dbReference type="ARBA" id="ARBA00006889"/>
    </source>
</evidence>
<dbReference type="OrthoDB" id="9793905at2"/>
<proteinExistence type="inferred from homology"/>
<feature type="lipid moiety-binding region" description="S-diacylglycerol cysteine" evidence="13">
    <location>
        <position position="13"/>
    </location>
</feature>
<evidence type="ECO:0000313" key="16">
    <source>
        <dbReference type="Proteomes" id="UP000078090"/>
    </source>
</evidence>